<dbReference type="SMART" id="SM00387">
    <property type="entry name" value="HATPase_c"/>
    <property type="match status" value="1"/>
</dbReference>
<dbReference type="Gene3D" id="3.30.565.10">
    <property type="entry name" value="Histidine kinase-like ATPase, C-terminal domain"/>
    <property type="match status" value="1"/>
</dbReference>
<dbReference type="Pfam" id="PF08447">
    <property type="entry name" value="PAS_3"/>
    <property type="match status" value="1"/>
</dbReference>
<dbReference type="Pfam" id="PF02518">
    <property type="entry name" value="HATPase_c"/>
    <property type="match status" value="1"/>
</dbReference>
<evidence type="ECO:0000259" key="11">
    <source>
        <dbReference type="PROSITE" id="PS50110"/>
    </source>
</evidence>
<evidence type="ECO:0000256" key="5">
    <source>
        <dbReference type="ARBA" id="ARBA00022741"/>
    </source>
</evidence>
<dbReference type="InterPro" id="IPR005467">
    <property type="entry name" value="His_kinase_dom"/>
</dbReference>
<dbReference type="SUPFAM" id="SSF52172">
    <property type="entry name" value="CheY-like"/>
    <property type="match status" value="1"/>
</dbReference>
<dbReference type="PROSITE" id="PS50113">
    <property type="entry name" value="PAC"/>
    <property type="match status" value="2"/>
</dbReference>
<evidence type="ECO:0000256" key="7">
    <source>
        <dbReference type="ARBA" id="ARBA00022840"/>
    </source>
</evidence>
<evidence type="ECO:0000256" key="2">
    <source>
        <dbReference type="ARBA" id="ARBA00012438"/>
    </source>
</evidence>
<dbReference type="PROSITE" id="PS50110">
    <property type="entry name" value="RESPONSE_REGULATORY"/>
    <property type="match status" value="1"/>
</dbReference>
<feature type="domain" description="Histidine kinase" evidence="10">
    <location>
        <begin position="688"/>
        <end position="880"/>
    </location>
</feature>
<dbReference type="Pfam" id="PF07568">
    <property type="entry name" value="HisKA_2"/>
    <property type="match status" value="1"/>
</dbReference>
<gene>
    <name evidence="14" type="ORF">EHQ58_16440</name>
</gene>
<dbReference type="PROSITE" id="PS50112">
    <property type="entry name" value="PAS"/>
    <property type="match status" value="3"/>
</dbReference>
<dbReference type="InterPro" id="IPR003018">
    <property type="entry name" value="GAF"/>
</dbReference>
<dbReference type="InterPro" id="IPR001610">
    <property type="entry name" value="PAC"/>
</dbReference>
<evidence type="ECO:0000256" key="9">
    <source>
        <dbReference type="PROSITE-ProRule" id="PRU00169"/>
    </source>
</evidence>
<dbReference type="Pfam" id="PF00072">
    <property type="entry name" value="Response_reg"/>
    <property type="match status" value="1"/>
</dbReference>
<evidence type="ECO:0000256" key="1">
    <source>
        <dbReference type="ARBA" id="ARBA00000085"/>
    </source>
</evidence>
<dbReference type="GO" id="GO:0005524">
    <property type="term" value="F:ATP binding"/>
    <property type="evidence" value="ECO:0007669"/>
    <property type="project" value="UniProtKB-KW"/>
</dbReference>
<dbReference type="RefSeq" id="WP_135625006.1">
    <property type="nucleotide sequence ID" value="NZ_RQGD01000046.1"/>
</dbReference>
<evidence type="ECO:0000256" key="3">
    <source>
        <dbReference type="ARBA" id="ARBA00022553"/>
    </source>
</evidence>
<keyword evidence="6" id="KW-0418">Kinase</keyword>
<organism evidence="14 15">
    <name type="scientific">Leptospira ognonensis</name>
    <dbReference type="NCBI Taxonomy" id="2484945"/>
    <lineage>
        <taxon>Bacteria</taxon>
        <taxon>Pseudomonadati</taxon>
        <taxon>Spirochaetota</taxon>
        <taxon>Spirochaetia</taxon>
        <taxon>Leptospirales</taxon>
        <taxon>Leptospiraceae</taxon>
        <taxon>Leptospira</taxon>
    </lineage>
</organism>
<keyword evidence="15" id="KW-1185">Reference proteome</keyword>
<dbReference type="Pfam" id="PF13426">
    <property type="entry name" value="PAS_9"/>
    <property type="match status" value="2"/>
</dbReference>
<dbReference type="PANTHER" id="PTHR41523:SF8">
    <property type="entry name" value="ETHYLENE RESPONSE SENSOR PROTEIN"/>
    <property type="match status" value="1"/>
</dbReference>
<dbReference type="CDD" id="cd17534">
    <property type="entry name" value="REC_DC-like"/>
    <property type="match status" value="1"/>
</dbReference>
<dbReference type="Gene3D" id="3.30.450.20">
    <property type="entry name" value="PAS domain"/>
    <property type="match status" value="3"/>
</dbReference>
<dbReference type="PANTHER" id="PTHR41523">
    <property type="entry name" value="TWO-COMPONENT SYSTEM SENSOR PROTEIN"/>
    <property type="match status" value="1"/>
</dbReference>
<feature type="modified residue" description="4-aspartylphosphate" evidence="9">
    <location>
        <position position="58"/>
    </location>
</feature>
<comment type="catalytic activity">
    <reaction evidence="1">
        <text>ATP + protein L-histidine = ADP + protein N-phospho-L-histidine.</text>
        <dbReference type="EC" id="2.7.13.3"/>
    </reaction>
</comment>
<dbReference type="GO" id="GO:0000160">
    <property type="term" value="P:phosphorelay signal transduction system"/>
    <property type="evidence" value="ECO:0007669"/>
    <property type="project" value="InterPro"/>
</dbReference>
<feature type="domain" description="Response regulatory" evidence="11">
    <location>
        <begin position="8"/>
        <end position="123"/>
    </location>
</feature>
<dbReference type="SMART" id="SM00091">
    <property type="entry name" value="PAS"/>
    <property type="match status" value="3"/>
</dbReference>
<feature type="domain" description="PAC" evidence="13">
    <location>
        <begin position="202"/>
        <end position="256"/>
    </location>
</feature>
<dbReference type="PROSITE" id="PS50109">
    <property type="entry name" value="HIS_KIN"/>
    <property type="match status" value="1"/>
</dbReference>
<evidence type="ECO:0000256" key="4">
    <source>
        <dbReference type="ARBA" id="ARBA00022679"/>
    </source>
</evidence>
<keyword evidence="3 9" id="KW-0597">Phosphoprotein</keyword>
<dbReference type="Gene3D" id="3.40.50.2300">
    <property type="match status" value="1"/>
</dbReference>
<dbReference type="SMART" id="SM00086">
    <property type="entry name" value="PAC"/>
    <property type="match status" value="3"/>
</dbReference>
<feature type="domain" description="PAS" evidence="12">
    <location>
        <begin position="282"/>
        <end position="327"/>
    </location>
</feature>
<dbReference type="SUPFAM" id="SSF55874">
    <property type="entry name" value="ATPase domain of HSP90 chaperone/DNA topoisomerase II/histidine kinase"/>
    <property type="match status" value="1"/>
</dbReference>
<dbReference type="SMART" id="SM00065">
    <property type="entry name" value="GAF"/>
    <property type="match status" value="1"/>
</dbReference>
<dbReference type="InterPro" id="IPR000014">
    <property type="entry name" value="PAS"/>
</dbReference>
<dbReference type="EC" id="2.7.13.3" evidence="2"/>
<dbReference type="InterPro" id="IPR013655">
    <property type="entry name" value="PAS_fold_3"/>
</dbReference>
<dbReference type="InterPro" id="IPR035965">
    <property type="entry name" value="PAS-like_dom_sf"/>
</dbReference>
<dbReference type="InterPro" id="IPR003594">
    <property type="entry name" value="HATPase_dom"/>
</dbReference>
<keyword evidence="7" id="KW-0067">ATP-binding</keyword>
<protein>
    <recommendedName>
        <fullName evidence="2">histidine kinase</fullName>
        <ecNumber evidence="2">2.7.13.3</ecNumber>
    </recommendedName>
</protein>
<name>A0A4R9JV68_9LEPT</name>
<dbReference type="SMART" id="SM00448">
    <property type="entry name" value="REC"/>
    <property type="match status" value="1"/>
</dbReference>
<evidence type="ECO:0000259" key="12">
    <source>
        <dbReference type="PROSITE" id="PS50112"/>
    </source>
</evidence>
<feature type="domain" description="PAS" evidence="12">
    <location>
        <begin position="550"/>
        <end position="621"/>
    </location>
</feature>
<dbReference type="InterPro" id="IPR029016">
    <property type="entry name" value="GAF-like_dom_sf"/>
</dbReference>
<dbReference type="EMBL" id="RQGD01000046">
    <property type="protein sequence ID" value="TGL56226.1"/>
    <property type="molecule type" value="Genomic_DNA"/>
</dbReference>
<dbReference type="NCBIfam" id="TIGR00229">
    <property type="entry name" value="sensory_box"/>
    <property type="match status" value="3"/>
</dbReference>
<dbReference type="SUPFAM" id="SSF55785">
    <property type="entry name" value="PYP-like sensor domain (PAS domain)"/>
    <property type="match status" value="3"/>
</dbReference>
<feature type="domain" description="PAC" evidence="13">
    <location>
        <begin position="625"/>
        <end position="677"/>
    </location>
</feature>
<evidence type="ECO:0000256" key="6">
    <source>
        <dbReference type="ARBA" id="ARBA00022777"/>
    </source>
</evidence>
<dbReference type="AlphaFoldDB" id="A0A4R9JV68"/>
<keyword evidence="5" id="KW-0547">Nucleotide-binding</keyword>
<comment type="caution">
    <text evidence="14">The sequence shown here is derived from an EMBL/GenBank/DDBJ whole genome shotgun (WGS) entry which is preliminary data.</text>
</comment>
<dbReference type="Proteomes" id="UP000297693">
    <property type="component" value="Unassembled WGS sequence"/>
</dbReference>
<proteinExistence type="predicted"/>
<evidence type="ECO:0000256" key="8">
    <source>
        <dbReference type="ARBA" id="ARBA00023026"/>
    </source>
</evidence>
<evidence type="ECO:0000313" key="15">
    <source>
        <dbReference type="Proteomes" id="UP000297693"/>
    </source>
</evidence>
<dbReference type="OrthoDB" id="9808408at2"/>
<evidence type="ECO:0000259" key="13">
    <source>
        <dbReference type="PROSITE" id="PS50113"/>
    </source>
</evidence>
<dbReference type="GO" id="GO:0004673">
    <property type="term" value="F:protein histidine kinase activity"/>
    <property type="evidence" value="ECO:0007669"/>
    <property type="project" value="UniProtKB-EC"/>
</dbReference>
<dbReference type="CDD" id="cd00130">
    <property type="entry name" value="PAS"/>
    <property type="match status" value="3"/>
</dbReference>
<keyword evidence="4" id="KW-0808">Transferase</keyword>
<accession>A0A4R9JV68</accession>
<dbReference type="InterPro" id="IPR011495">
    <property type="entry name" value="Sig_transdc_His_kin_sub2_dim/P"/>
</dbReference>
<dbReference type="InterPro" id="IPR011006">
    <property type="entry name" value="CheY-like_superfamily"/>
</dbReference>
<dbReference type="SUPFAM" id="SSF55781">
    <property type="entry name" value="GAF domain-like"/>
    <property type="match status" value="1"/>
</dbReference>
<reference evidence="14" key="1">
    <citation type="journal article" date="2019" name="PLoS Negl. Trop. Dis.">
        <title>Revisiting the worldwide diversity of Leptospira species in the environment.</title>
        <authorList>
            <person name="Vincent A.T."/>
            <person name="Schiettekatte O."/>
            <person name="Bourhy P."/>
            <person name="Veyrier F.J."/>
            <person name="Picardeau M."/>
        </authorList>
    </citation>
    <scope>NUCLEOTIDE SEQUENCE [LARGE SCALE GENOMIC DNA]</scope>
    <source>
        <strain evidence="14">201702476</strain>
    </source>
</reference>
<keyword evidence="8" id="KW-0843">Virulence</keyword>
<feature type="domain" description="PAS" evidence="12">
    <location>
        <begin position="131"/>
        <end position="201"/>
    </location>
</feature>
<sequence>MENQKKKTILLVEDESLLAMTTTKILKSFGYHVTGAISGEEAVDKASNDKSIDLILMDIDLGPGIDGSEAASIILKKRHLPIVFLTSHSEEEYVNKVKKITRYGYVLKGSNDFVLRESIQMAFELFDKYEESLRSEQALKSISQGVLIAGLDRKIIQANDAFLTITGYVREEVIGKTCQFLQGPKSDPITISRIRKCLNENQEFSGEILNYKRNGEIFWNDLTISPVLNDQGELINFIGVTRDVTDRKKIIESFQMHAENFLFNNVFQFVPFPLSLTTIEFGNFLALNKAAEEIFGYKQSEILGKSANELMIWYHPADRDKIIDTIKTQSYIKDFETQIKDRSGNLRWISFSGQFLEVNGISCLLSGSIDITSRKAQEREREIETKILEHVAKGGNLDMLLSEIVLCYEELFPDAIGSVLLLDPTGKYLVLGSAPNLPDEFNRNINGSPIGPSSGSCGTAAYTKKVTIVADIANDPLWLDYKQFALPHNLLSCWSVPIIGSNGLVLGTFAFYSHTIRIATELEISALERGAHLARIAIERNIASEILFENKNRFKTLFEQAAVGVAELETLTGKFIRINKKYCEILGYSESEMLHLDFMKITHKDTLQADLDGMSKLISNEIREYSVEKQYIRKDQKLCWVHLTVSAMWEPGSKPDYHIAIVQDITERKINEQKINDLLSEKEILIKEIHHRIKNNMSVVHSLLDLHASNLKEPSAINALMDASSRVQCMSMLYDKLYKSPDFKTMFTEDYISELVDEIIGNFTNGKSVKIRKRIQNFELSAEKFQPLGIILNELLTNTLKYAFPGGGEGLITISLTLENGTVSLEVSDNGVGLPNSVDFSISTGFGLNLVKMLSIQLYGNLNLERKKGTSIRVTFPYER</sequence>
<dbReference type="InterPro" id="IPR000700">
    <property type="entry name" value="PAS-assoc_C"/>
</dbReference>
<dbReference type="Pfam" id="PF13185">
    <property type="entry name" value="GAF_2"/>
    <property type="match status" value="1"/>
</dbReference>
<dbReference type="InterPro" id="IPR001789">
    <property type="entry name" value="Sig_transdc_resp-reg_receiver"/>
</dbReference>
<evidence type="ECO:0000259" key="10">
    <source>
        <dbReference type="PROSITE" id="PS50109"/>
    </source>
</evidence>
<dbReference type="InterPro" id="IPR036890">
    <property type="entry name" value="HATPase_C_sf"/>
</dbReference>
<dbReference type="Gene3D" id="3.30.450.40">
    <property type="match status" value="1"/>
</dbReference>
<evidence type="ECO:0000313" key="14">
    <source>
        <dbReference type="EMBL" id="TGL56226.1"/>
    </source>
</evidence>